<keyword evidence="2" id="KW-1185">Reference proteome</keyword>
<dbReference type="Proteomes" id="UP000291236">
    <property type="component" value="Chromosome"/>
</dbReference>
<protein>
    <submittedName>
        <fullName evidence="1">Uncharacterized protein</fullName>
    </submittedName>
</protein>
<accession>A0A4P2VJN3</accession>
<gene>
    <name evidence="1" type="ORF">JCM31447_05320</name>
</gene>
<reference evidence="1 2" key="1">
    <citation type="submission" date="2018-12" db="EMBL/GenBank/DDBJ databases">
        <title>Rubrispira sanarue gen. nov., sp., nov., a member of the order Silvanigrellales, isolated from a brackish lake in Hamamatsu Japan.</title>
        <authorList>
            <person name="Maejima Y."/>
            <person name="Iino T."/>
            <person name="Muraguchi Y."/>
            <person name="Fukuda K."/>
            <person name="Nojiri H."/>
            <person name="Ohkuma M."/>
            <person name="Moriuchi R."/>
            <person name="Dohra H."/>
            <person name="Kimbara K."/>
            <person name="Shintani M."/>
        </authorList>
    </citation>
    <scope>NUCLEOTIDE SEQUENCE [LARGE SCALE GENOMIC DNA]</scope>
    <source>
        <strain evidence="1 2">RF1110005</strain>
    </source>
</reference>
<evidence type="ECO:0000313" key="2">
    <source>
        <dbReference type="Proteomes" id="UP000291236"/>
    </source>
</evidence>
<dbReference type="EMBL" id="AP019368">
    <property type="protein sequence ID" value="BBH52094.1"/>
    <property type="molecule type" value="Genomic_DNA"/>
</dbReference>
<dbReference type="RefSeq" id="WP_130606243.1">
    <property type="nucleotide sequence ID" value="NZ_AP019368.1"/>
</dbReference>
<evidence type="ECO:0000313" key="1">
    <source>
        <dbReference type="EMBL" id="BBH52094.1"/>
    </source>
</evidence>
<proteinExistence type="predicted"/>
<organism evidence="1 2">
    <name type="scientific">Fluviispira sanaruensis</name>
    <dbReference type="NCBI Taxonomy" id="2493639"/>
    <lineage>
        <taxon>Bacteria</taxon>
        <taxon>Pseudomonadati</taxon>
        <taxon>Bdellovibrionota</taxon>
        <taxon>Oligoflexia</taxon>
        <taxon>Silvanigrellales</taxon>
        <taxon>Silvanigrellaceae</taxon>
        <taxon>Fluviispira</taxon>
    </lineage>
</organism>
<dbReference type="AlphaFoldDB" id="A0A4P2VJN3"/>
<dbReference type="KEGG" id="sbf:JCM31447_05320"/>
<name>A0A4P2VJN3_FLUSA</name>
<sequence length="78" mass="9772">MHYETLLNQIYENPCCTIRGLALDDLKHFYKYFKSEYIFELHYKLCDDKCENHELTCIYKYIKREIEKRIDYRINELH</sequence>